<evidence type="ECO:0000259" key="17">
    <source>
        <dbReference type="SMART" id="SM00856"/>
    </source>
</evidence>
<dbReference type="Gene3D" id="1.20.140.40">
    <property type="entry name" value="Invertase/pectin methylesterase inhibitor family protein"/>
    <property type="match status" value="1"/>
</dbReference>
<dbReference type="InterPro" id="IPR011050">
    <property type="entry name" value="Pectin_lyase_fold/virulence"/>
</dbReference>
<dbReference type="InterPro" id="IPR018040">
    <property type="entry name" value="Pectinesterase_Tyr_AS"/>
</dbReference>
<evidence type="ECO:0000256" key="5">
    <source>
        <dbReference type="ARBA" id="ARBA00007786"/>
    </source>
</evidence>
<keyword evidence="7 16" id="KW-0134">Cell wall</keyword>
<dbReference type="GO" id="GO:0004857">
    <property type="term" value="F:enzyme inhibitor activity"/>
    <property type="evidence" value="ECO:0007669"/>
    <property type="project" value="InterPro"/>
</dbReference>
<evidence type="ECO:0000256" key="10">
    <source>
        <dbReference type="ARBA" id="ARBA00022729"/>
    </source>
</evidence>
<keyword evidence="14 16" id="KW-0961">Cell wall biogenesis/degradation</keyword>
<evidence type="ECO:0000256" key="16">
    <source>
        <dbReference type="RuleBase" id="RU000589"/>
    </source>
</evidence>
<keyword evidence="8" id="KW-0052">Apoplast</keyword>
<evidence type="ECO:0000256" key="9">
    <source>
        <dbReference type="ARBA" id="ARBA00022525"/>
    </source>
</evidence>
<dbReference type="PANTHER" id="PTHR31707">
    <property type="entry name" value="PECTINESTERASE"/>
    <property type="match status" value="1"/>
</dbReference>
<dbReference type="InterPro" id="IPR000070">
    <property type="entry name" value="Pectinesterase_cat"/>
</dbReference>
<keyword evidence="19" id="KW-1185">Reference proteome</keyword>
<dbReference type="SUPFAM" id="SSF101148">
    <property type="entry name" value="Plant invertase/pectin methylesterase inhibitor"/>
    <property type="match status" value="2"/>
</dbReference>
<gene>
    <name evidence="18" type="ORF">Cgig2_010509</name>
</gene>
<keyword evidence="9 16" id="KW-0964">Secreted</keyword>
<dbReference type="Gene3D" id="2.160.20.10">
    <property type="entry name" value="Single-stranded right-handed beta-helix, Pectin lyase-like"/>
    <property type="match status" value="1"/>
</dbReference>
<comment type="similarity">
    <text evidence="4">In the N-terminal section; belongs to the PMEI family.</text>
</comment>
<dbReference type="NCBIfam" id="TIGR01614">
    <property type="entry name" value="PME_inhib"/>
    <property type="match status" value="2"/>
</dbReference>
<proteinExistence type="inferred from homology"/>
<name>A0A9Q1KTZ9_9CARY</name>
<evidence type="ECO:0000256" key="8">
    <source>
        <dbReference type="ARBA" id="ARBA00022523"/>
    </source>
</evidence>
<dbReference type="GO" id="GO:0045490">
    <property type="term" value="P:pectin catabolic process"/>
    <property type="evidence" value="ECO:0007669"/>
    <property type="project" value="UniProtKB-UniRule"/>
</dbReference>
<dbReference type="GO" id="GO:0030599">
    <property type="term" value="F:pectinesterase activity"/>
    <property type="evidence" value="ECO:0007669"/>
    <property type="project" value="UniProtKB-UniRule"/>
</dbReference>
<evidence type="ECO:0000256" key="12">
    <source>
        <dbReference type="ARBA" id="ARBA00023085"/>
    </source>
</evidence>
<keyword evidence="10" id="KW-0732">Signal</keyword>
<keyword evidence="13" id="KW-1015">Disulfide bond</keyword>
<evidence type="ECO:0000256" key="1">
    <source>
        <dbReference type="ARBA" id="ARBA00004191"/>
    </source>
</evidence>
<dbReference type="FunFam" id="2.160.20.10:FF:000029">
    <property type="entry name" value="Pectinesterase 4"/>
    <property type="match status" value="1"/>
</dbReference>
<protein>
    <recommendedName>
        <fullName evidence="6 16">Pectinesterase</fullName>
        <ecNumber evidence="6 16">3.1.1.11</ecNumber>
    </recommendedName>
</protein>
<dbReference type="SMART" id="SM00856">
    <property type="entry name" value="PMEI"/>
    <property type="match status" value="2"/>
</dbReference>
<reference evidence="18" key="1">
    <citation type="submission" date="2022-04" db="EMBL/GenBank/DDBJ databases">
        <title>Carnegiea gigantea Genome sequencing and assembly v2.</title>
        <authorList>
            <person name="Copetti D."/>
            <person name="Sanderson M.J."/>
            <person name="Burquez A."/>
            <person name="Wojciechowski M.F."/>
        </authorList>
    </citation>
    <scope>NUCLEOTIDE SEQUENCE</scope>
    <source>
        <strain evidence="18">SGP5-SGP5p</strain>
        <tissue evidence="18">Aerial part</tissue>
    </source>
</reference>
<accession>A0A9Q1KTZ9</accession>
<dbReference type="EC" id="3.1.1.11" evidence="6 16"/>
<dbReference type="FunFam" id="1.20.140.40:FF:000006">
    <property type="entry name" value="Pectinesterase inhibitor 3"/>
    <property type="match status" value="1"/>
</dbReference>
<evidence type="ECO:0000256" key="3">
    <source>
        <dbReference type="ARBA" id="ARBA00005184"/>
    </source>
</evidence>
<dbReference type="CDD" id="cd15798">
    <property type="entry name" value="PMEI-like_3"/>
    <property type="match status" value="2"/>
</dbReference>
<dbReference type="GO" id="GO:0042545">
    <property type="term" value="P:cell wall modification"/>
    <property type="evidence" value="ECO:0007669"/>
    <property type="project" value="UniProtKB-UniRule"/>
</dbReference>
<feature type="domain" description="Pectinesterase inhibitor" evidence="17">
    <location>
        <begin position="4"/>
        <end position="137"/>
    </location>
</feature>
<dbReference type="InterPro" id="IPR006501">
    <property type="entry name" value="Pectinesterase_inhib_dom"/>
</dbReference>
<evidence type="ECO:0000256" key="6">
    <source>
        <dbReference type="ARBA" id="ARBA00013229"/>
    </source>
</evidence>
<dbReference type="OrthoDB" id="2019149at2759"/>
<comment type="similarity">
    <text evidence="5">In the C-terminal section; belongs to the pectinesterase family.</text>
</comment>
<comment type="function">
    <text evidence="16">Acts in the modification of cell walls via demethylesterification of cell wall pectin.</text>
</comment>
<keyword evidence="12 16" id="KW-0063">Aspartyl esterase</keyword>
<comment type="catalytic activity">
    <reaction evidence="16">
        <text>[(1-&gt;4)-alpha-D-galacturonosyl methyl ester](n) + n H2O = [(1-&gt;4)-alpha-D-galacturonosyl](n) + n methanol + n H(+)</text>
        <dbReference type="Rhea" id="RHEA:22380"/>
        <dbReference type="Rhea" id="RHEA-COMP:14570"/>
        <dbReference type="Rhea" id="RHEA-COMP:14573"/>
        <dbReference type="ChEBI" id="CHEBI:15377"/>
        <dbReference type="ChEBI" id="CHEBI:15378"/>
        <dbReference type="ChEBI" id="CHEBI:17790"/>
        <dbReference type="ChEBI" id="CHEBI:140522"/>
        <dbReference type="ChEBI" id="CHEBI:140523"/>
        <dbReference type="EC" id="3.1.1.11"/>
    </reaction>
</comment>
<evidence type="ECO:0000256" key="15">
    <source>
        <dbReference type="ARBA" id="ARBA00038471"/>
    </source>
</evidence>
<dbReference type="InterPro" id="IPR035513">
    <property type="entry name" value="Invertase/methylesterase_inhib"/>
</dbReference>
<dbReference type="SUPFAM" id="SSF51126">
    <property type="entry name" value="Pectin lyase-like"/>
    <property type="match status" value="1"/>
</dbReference>
<comment type="similarity">
    <text evidence="15">Belongs to the PMEI family.</text>
</comment>
<evidence type="ECO:0000313" key="18">
    <source>
        <dbReference type="EMBL" id="KAJ8448622.1"/>
    </source>
</evidence>
<dbReference type="InterPro" id="IPR012334">
    <property type="entry name" value="Pectin_lyas_fold"/>
</dbReference>
<comment type="caution">
    <text evidence="18">The sequence shown here is derived from an EMBL/GenBank/DDBJ whole genome shotgun (WGS) entry which is preliminary data.</text>
</comment>
<dbReference type="Pfam" id="PF01095">
    <property type="entry name" value="Pectinesterase"/>
    <property type="match status" value="1"/>
</dbReference>
<comment type="pathway">
    <text evidence="3 16">Glycan metabolism; pectin degradation; 2-dehydro-3-deoxy-D-gluconate from pectin: step 1/5.</text>
</comment>
<organism evidence="18 19">
    <name type="scientific">Carnegiea gigantea</name>
    <dbReference type="NCBI Taxonomy" id="171969"/>
    <lineage>
        <taxon>Eukaryota</taxon>
        <taxon>Viridiplantae</taxon>
        <taxon>Streptophyta</taxon>
        <taxon>Embryophyta</taxon>
        <taxon>Tracheophyta</taxon>
        <taxon>Spermatophyta</taxon>
        <taxon>Magnoliopsida</taxon>
        <taxon>eudicotyledons</taxon>
        <taxon>Gunneridae</taxon>
        <taxon>Pentapetalae</taxon>
        <taxon>Caryophyllales</taxon>
        <taxon>Cactineae</taxon>
        <taxon>Cactaceae</taxon>
        <taxon>Cactoideae</taxon>
        <taxon>Echinocereeae</taxon>
        <taxon>Carnegiea</taxon>
    </lineage>
</organism>
<evidence type="ECO:0000256" key="11">
    <source>
        <dbReference type="ARBA" id="ARBA00022801"/>
    </source>
</evidence>
<comment type="subcellular location">
    <subcellularLocation>
        <location evidence="1 16">Secreted</location>
        <location evidence="1 16">Cell wall</location>
    </subcellularLocation>
    <subcellularLocation>
        <location evidence="2">Secreted</location>
        <location evidence="2">Extracellular space</location>
        <location evidence="2">Apoplast</location>
    </subcellularLocation>
</comment>
<dbReference type="GO" id="GO:0048046">
    <property type="term" value="C:apoplast"/>
    <property type="evidence" value="ECO:0007669"/>
    <property type="project" value="UniProtKB-SubCell"/>
</dbReference>
<evidence type="ECO:0000256" key="7">
    <source>
        <dbReference type="ARBA" id="ARBA00022512"/>
    </source>
</evidence>
<evidence type="ECO:0000256" key="2">
    <source>
        <dbReference type="ARBA" id="ARBA00004271"/>
    </source>
</evidence>
<dbReference type="PROSITE" id="PS00800">
    <property type="entry name" value="PECTINESTERASE_1"/>
    <property type="match status" value="1"/>
</dbReference>
<dbReference type="Proteomes" id="UP001153076">
    <property type="component" value="Unassembled WGS sequence"/>
</dbReference>
<evidence type="ECO:0000256" key="13">
    <source>
        <dbReference type="ARBA" id="ARBA00023157"/>
    </source>
</evidence>
<evidence type="ECO:0000313" key="19">
    <source>
        <dbReference type="Proteomes" id="UP001153076"/>
    </source>
</evidence>
<keyword evidence="11 16" id="KW-0378">Hydrolase</keyword>
<dbReference type="Pfam" id="PF04043">
    <property type="entry name" value="PMEI"/>
    <property type="match status" value="2"/>
</dbReference>
<evidence type="ECO:0000256" key="4">
    <source>
        <dbReference type="ARBA" id="ARBA00006027"/>
    </source>
</evidence>
<dbReference type="EMBL" id="JAKOGI010000028">
    <property type="protein sequence ID" value="KAJ8448622.1"/>
    <property type="molecule type" value="Genomic_DNA"/>
</dbReference>
<sequence length="591" mass="64704">MDNYIDELINSLYVSCGSGHAQATLGADPTYAYGCYVQEFSALSTPQWLQPQSGEELGKTAWADCQTLYENTILQLNRTLSKADCTEFDQQTWVSTALTNLKTCKAGFIELGVHASESMLPFMSNNVSKLISNSLSLQSTNYSVTTQTQTYEERFPNWVSRHDRKLLQSKSAGDSANLVVAQYGSGNYKTIMEAINAANKRSGSGRFVIHVKSGVYKENVVIGNKMNNIMLVGDGMGKTIITGSKSVGGGSTTFNSATFAVTGDGFIARDITFRNTAGPQNHQAVALRVGSDLSVFYQCSIEGYQDTLYVHSQRQFFRQCNIYGIVDFIFGNAAVVLQNCNIYARKPMTSQKNTVTAQGRIDPNQDMGIVIHNSQILASLDLKPVTKNFPTYLGRPWKQYSRTVVMQTFLDGLINPAGWLEWDVATTEFIKTSCKATVYPDLCFNSLYTQANAIQTSPMLLANAALSVTLATARTTSAMVSQMSKDAGMRPREAGAMRDCLEVLRATVEELQQSITEMGDVKNSKNFGLQMNDIQTWVSAALTNEDTCMEGFGGKIMDGKLKTVVRGKIVNICHLTGNALALINSFASLHG</sequence>
<dbReference type="AlphaFoldDB" id="A0A9Q1KTZ9"/>
<feature type="domain" description="Pectinesterase inhibitor" evidence="17">
    <location>
        <begin position="425"/>
        <end position="582"/>
    </location>
</feature>
<evidence type="ECO:0000256" key="14">
    <source>
        <dbReference type="ARBA" id="ARBA00023316"/>
    </source>
</evidence>